<dbReference type="RefSeq" id="WP_248666685.1">
    <property type="nucleotide sequence ID" value="NZ_JALPRX010000034.1"/>
</dbReference>
<dbReference type="InterPro" id="IPR051918">
    <property type="entry name" value="STPP_CPPED1"/>
</dbReference>
<evidence type="ECO:0000313" key="3">
    <source>
        <dbReference type="Proteomes" id="UP001139516"/>
    </source>
</evidence>
<protein>
    <submittedName>
        <fullName evidence="2">Metallophosphoesterase</fullName>
    </submittedName>
</protein>
<sequence>MDGNATGRRAALGCMAWAGAGLLWRVQGGVPRATLLGSAEAAGAGGGLAFVQVSDSHLGFANPPNPDPAGTYREAMALVRAGRGDAALMLHTGDVSHLSREPEFDVAWQIAGEAGLETHYVPGEHDVLVEEGRGFFARFTPRSALGAEPGRARGWYAFDQGGVHFVGLNNVQDLRPGGMGRLGAEQLAWLRDDLAGRAASQPVVVFAHVPLWTVHAPWGWGTDDAAEALALLRRFGSVTVLNGHIHQVMQKVEGQCAFHTARSTAFPQPAPGAAASPGPVRDVPPGRLRALLGITRVAEVRGESPLAVIDTPLGA</sequence>
<dbReference type="Gene3D" id="3.60.21.10">
    <property type="match status" value="1"/>
</dbReference>
<dbReference type="PANTHER" id="PTHR43143:SF6">
    <property type="entry name" value="BLL3016 PROTEIN"/>
    <property type="match status" value="1"/>
</dbReference>
<accession>A0A9X2BX32</accession>
<organism evidence="2 3">
    <name type="scientific">Roseomonas acroporae</name>
    <dbReference type="NCBI Taxonomy" id="2937791"/>
    <lineage>
        <taxon>Bacteria</taxon>
        <taxon>Pseudomonadati</taxon>
        <taxon>Pseudomonadota</taxon>
        <taxon>Alphaproteobacteria</taxon>
        <taxon>Acetobacterales</taxon>
        <taxon>Roseomonadaceae</taxon>
        <taxon>Roseomonas</taxon>
    </lineage>
</organism>
<dbReference type="GO" id="GO:0016787">
    <property type="term" value="F:hydrolase activity"/>
    <property type="evidence" value="ECO:0007669"/>
    <property type="project" value="InterPro"/>
</dbReference>
<keyword evidence="3" id="KW-1185">Reference proteome</keyword>
<dbReference type="SUPFAM" id="SSF56300">
    <property type="entry name" value="Metallo-dependent phosphatases"/>
    <property type="match status" value="1"/>
</dbReference>
<proteinExistence type="predicted"/>
<reference evidence="2" key="1">
    <citation type="submission" date="2022-04" db="EMBL/GenBank/DDBJ databases">
        <title>Roseomonas acroporae sp. nov., isolated from coral Acropora digitifera.</title>
        <authorList>
            <person name="Sun H."/>
        </authorList>
    </citation>
    <scope>NUCLEOTIDE SEQUENCE</scope>
    <source>
        <strain evidence="2">NAR14</strain>
    </source>
</reference>
<dbReference type="Proteomes" id="UP001139516">
    <property type="component" value="Unassembled WGS sequence"/>
</dbReference>
<comment type="caution">
    <text evidence="2">The sequence shown here is derived from an EMBL/GenBank/DDBJ whole genome shotgun (WGS) entry which is preliminary data.</text>
</comment>
<dbReference type="EMBL" id="JALPRX010000034">
    <property type="protein sequence ID" value="MCK8784560.1"/>
    <property type="molecule type" value="Genomic_DNA"/>
</dbReference>
<dbReference type="InterPro" id="IPR029052">
    <property type="entry name" value="Metallo-depent_PP-like"/>
</dbReference>
<dbReference type="InterPro" id="IPR004843">
    <property type="entry name" value="Calcineurin-like_PHP"/>
</dbReference>
<dbReference type="Pfam" id="PF00149">
    <property type="entry name" value="Metallophos"/>
    <property type="match status" value="1"/>
</dbReference>
<dbReference type="PANTHER" id="PTHR43143">
    <property type="entry name" value="METALLOPHOSPHOESTERASE, CALCINEURIN SUPERFAMILY"/>
    <property type="match status" value="1"/>
</dbReference>
<gene>
    <name evidence="2" type="ORF">M0638_09220</name>
</gene>
<evidence type="ECO:0000259" key="1">
    <source>
        <dbReference type="Pfam" id="PF00149"/>
    </source>
</evidence>
<evidence type="ECO:0000313" key="2">
    <source>
        <dbReference type="EMBL" id="MCK8784560.1"/>
    </source>
</evidence>
<name>A0A9X2BX32_9PROT</name>
<dbReference type="AlphaFoldDB" id="A0A9X2BX32"/>
<feature type="domain" description="Calcineurin-like phosphoesterase" evidence="1">
    <location>
        <begin position="50"/>
        <end position="247"/>
    </location>
</feature>